<organism evidence="1 2">
    <name type="scientific">Pseudomonas caricapapayae</name>
    <dbReference type="NCBI Taxonomy" id="46678"/>
    <lineage>
        <taxon>Bacteria</taxon>
        <taxon>Pseudomonadati</taxon>
        <taxon>Pseudomonadota</taxon>
        <taxon>Gammaproteobacteria</taxon>
        <taxon>Pseudomonadales</taxon>
        <taxon>Pseudomonadaceae</taxon>
        <taxon>Pseudomonas</taxon>
    </lineage>
</organism>
<dbReference type="EMBL" id="RBOC01000064">
    <property type="protein sequence ID" value="RMM11517.1"/>
    <property type="molecule type" value="Genomic_DNA"/>
</dbReference>
<reference evidence="1 2" key="1">
    <citation type="submission" date="2018-08" db="EMBL/GenBank/DDBJ databases">
        <title>Recombination of ecologically and evolutionarily significant loci maintains genetic cohesion in the Pseudomonas syringae species complex.</title>
        <authorList>
            <person name="Dillon M."/>
            <person name="Thakur S."/>
            <person name="Almeida R.N.D."/>
            <person name="Weir B.S."/>
            <person name="Guttman D.S."/>
        </authorList>
    </citation>
    <scope>NUCLEOTIDE SEQUENCE [LARGE SCALE GENOMIC DNA]</scope>
    <source>
        <strain evidence="1 2">ICMP 4086</strain>
    </source>
</reference>
<name>A0A3M6GUK8_9PSED</name>
<accession>A0A3M6GUK8</accession>
<proteinExistence type="predicted"/>
<comment type="caution">
    <text evidence="1">The sequence shown here is derived from an EMBL/GenBank/DDBJ whole genome shotgun (WGS) entry which is preliminary data.</text>
</comment>
<gene>
    <name evidence="1" type="ORF">ALQ84_101362</name>
</gene>
<dbReference type="Proteomes" id="UP000278587">
    <property type="component" value="Unassembled WGS sequence"/>
</dbReference>
<sequence length="277" mass="29681">MRHTQVLRCRLCCRFAAVRGRVRSYKTWISRTSEGLLRPGGRGSGLVREGLQSGPKTGHLGCILCTEAPGLAAGSRQFADKSAPTNPGYRGQAKGCFGPEDVGADLSAKGCKAAPKQATLVVSCAPRRLVLLPVPGSSRTSPLLQTLDIADKRRAASAPKQATLVVSGAPRRLVLLPVRGSSRTSPLLQNLDIADKRRAASAPKQATLIVSGAPRRLVWLPVPGSSRTSPLLQNLHIADKRSVVRLSCPRRSYARSAPSQYGCYCAVQDRCQRRRSA</sequence>
<evidence type="ECO:0000313" key="1">
    <source>
        <dbReference type="EMBL" id="RMM11517.1"/>
    </source>
</evidence>
<dbReference type="AlphaFoldDB" id="A0A3M6GUK8"/>
<protein>
    <submittedName>
        <fullName evidence="1">Uncharacterized protein</fullName>
    </submittedName>
</protein>
<evidence type="ECO:0000313" key="2">
    <source>
        <dbReference type="Proteomes" id="UP000278587"/>
    </source>
</evidence>